<evidence type="ECO:0000313" key="3">
    <source>
        <dbReference type="EMBL" id="QDT23623.1"/>
    </source>
</evidence>
<keyword evidence="1" id="KW-0472">Membrane</keyword>
<dbReference type="SUPFAM" id="SSF53300">
    <property type="entry name" value="vWA-like"/>
    <property type="match status" value="1"/>
</dbReference>
<dbReference type="Gene3D" id="3.40.50.410">
    <property type="entry name" value="von Willebrand factor, type A domain"/>
    <property type="match status" value="1"/>
</dbReference>
<organism evidence="3 4">
    <name type="scientific">Gimesia chilikensis</name>
    <dbReference type="NCBI Taxonomy" id="2605989"/>
    <lineage>
        <taxon>Bacteria</taxon>
        <taxon>Pseudomonadati</taxon>
        <taxon>Planctomycetota</taxon>
        <taxon>Planctomycetia</taxon>
        <taxon>Planctomycetales</taxon>
        <taxon>Planctomycetaceae</taxon>
        <taxon>Gimesia</taxon>
    </lineage>
</organism>
<accession>A0A517PW79</accession>
<keyword evidence="4" id="KW-1185">Reference proteome</keyword>
<dbReference type="InterPro" id="IPR036465">
    <property type="entry name" value="vWFA_dom_sf"/>
</dbReference>
<evidence type="ECO:0000259" key="2">
    <source>
        <dbReference type="Pfam" id="PF13519"/>
    </source>
</evidence>
<dbReference type="RefSeq" id="WP_145191317.1">
    <property type="nucleotide sequence ID" value="NZ_CP036266.1"/>
</dbReference>
<proteinExistence type="predicted"/>
<dbReference type="AlphaFoldDB" id="A0A517PW79"/>
<feature type="transmembrane region" description="Helical" evidence="1">
    <location>
        <begin position="61"/>
        <end position="82"/>
    </location>
</feature>
<dbReference type="InterPro" id="IPR002035">
    <property type="entry name" value="VWF_A"/>
</dbReference>
<gene>
    <name evidence="3" type="ORF">HG66A1_54450</name>
</gene>
<protein>
    <recommendedName>
        <fullName evidence="2">VWFA domain-containing protein</fullName>
    </recommendedName>
</protein>
<evidence type="ECO:0000313" key="4">
    <source>
        <dbReference type="Proteomes" id="UP000320421"/>
    </source>
</evidence>
<dbReference type="Proteomes" id="UP000320421">
    <property type="component" value="Chromosome"/>
</dbReference>
<evidence type="ECO:0000256" key="1">
    <source>
        <dbReference type="SAM" id="Phobius"/>
    </source>
</evidence>
<dbReference type="OrthoDB" id="9807628at2"/>
<name>A0A517PW79_9PLAN</name>
<dbReference type="PANTHER" id="PTHR22550:SF14">
    <property type="entry name" value="VWFA DOMAIN-CONTAINING PROTEIN"/>
    <property type="match status" value="1"/>
</dbReference>
<dbReference type="PANTHER" id="PTHR22550">
    <property type="entry name" value="SPORE GERMINATION PROTEIN"/>
    <property type="match status" value="1"/>
</dbReference>
<dbReference type="Pfam" id="PF13519">
    <property type="entry name" value="VWA_2"/>
    <property type="match status" value="1"/>
</dbReference>
<dbReference type="EMBL" id="CP036266">
    <property type="protein sequence ID" value="QDT23623.1"/>
    <property type="molecule type" value="Genomic_DNA"/>
</dbReference>
<keyword evidence="1" id="KW-0812">Transmembrane</keyword>
<feature type="domain" description="VWFA" evidence="2">
    <location>
        <begin position="97"/>
        <end position="202"/>
    </location>
</feature>
<reference evidence="3 4" key="1">
    <citation type="submission" date="2019-02" db="EMBL/GenBank/DDBJ databases">
        <title>Deep-cultivation of Planctomycetes and their phenomic and genomic characterization uncovers novel biology.</title>
        <authorList>
            <person name="Wiegand S."/>
            <person name="Jogler M."/>
            <person name="Boedeker C."/>
            <person name="Pinto D."/>
            <person name="Vollmers J."/>
            <person name="Rivas-Marin E."/>
            <person name="Kohn T."/>
            <person name="Peeters S.H."/>
            <person name="Heuer A."/>
            <person name="Rast P."/>
            <person name="Oberbeckmann S."/>
            <person name="Bunk B."/>
            <person name="Jeske O."/>
            <person name="Meyerdierks A."/>
            <person name="Storesund J.E."/>
            <person name="Kallscheuer N."/>
            <person name="Luecker S."/>
            <person name="Lage O.M."/>
            <person name="Pohl T."/>
            <person name="Merkel B.J."/>
            <person name="Hornburger P."/>
            <person name="Mueller R.-W."/>
            <person name="Bruemmer F."/>
            <person name="Labrenz M."/>
            <person name="Spormann A.M."/>
            <person name="Op den Camp H."/>
            <person name="Overmann J."/>
            <person name="Amann R."/>
            <person name="Jetten M.S.M."/>
            <person name="Mascher T."/>
            <person name="Medema M.H."/>
            <person name="Devos D.P."/>
            <person name="Kaster A.-K."/>
            <person name="Ovreas L."/>
            <person name="Rohde M."/>
            <person name="Galperin M.Y."/>
            <person name="Jogler C."/>
        </authorList>
    </citation>
    <scope>NUCLEOTIDE SEQUENCE [LARGE SCALE GENOMIC DNA]</scope>
    <source>
        <strain evidence="3 4">HG66A1</strain>
    </source>
</reference>
<keyword evidence="1" id="KW-1133">Transmembrane helix</keyword>
<dbReference type="InterPro" id="IPR050768">
    <property type="entry name" value="UPF0353/GerABKA_families"/>
</dbReference>
<feature type="transmembrane region" description="Helical" evidence="1">
    <location>
        <begin position="12"/>
        <end position="29"/>
    </location>
</feature>
<sequence>MMETFSQLHFIRPGWLWLLPLVGGLWWLWRRHTTPLRGWREQIAPELLQAMTVRNSTRQDYSALLLLAGWLLAVIAIAGPTWKQEPNPFAADAAPLMILLKADKSMDQPDPLPSAIERARLKVDDLVRIRQGQPVGLIAYAGSAHLVLPPTRDTSIVAEMAAQISSGIMPEPGDRLDLALEKADEILKGGDAGGTVLVIADSVTDDAASLVKAGQKKGAFPIQFLALRNDPSLQRAAEAVQASLVELTPDDADVTAIAKAAERKSVVGVAGEDQRWEEMGYWLVPFLAVIVAAGFRREKQFNGREVQ</sequence>